<accession>A0AAJ5WAJ8</accession>
<evidence type="ECO:0000313" key="1">
    <source>
        <dbReference type="EMBL" id="WEK20398.1"/>
    </source>
</evidence>
<gene>
    <name evidence="1" type="ORF">P0Y49_04505</name>
</gene>
<dbReference type="InterPro" id="IPR043766">
    <property type="entry name" value="BfmA-like"/>
</dbReference>
<dbReference type="EMBL" id="CP119313">
    <property type="protein sequence ID" value="WEK20398.1"/>
    <property type="molecule type" value="Genomic_DNA"/>
</dbReference>
<evidence type="ECO:0000313" key="2">
    <source>
        <dbReference type="Proteomes" id="UP001214530"/>
    </source>
</evidence>
<organism evidence="1 2">
    <name type="scientific">Candidatus Pedobacter colombiensis</name>
    <dbReference type="NCBI Taxonomy" id="3121371"/>
    <lineage>
        <taxon>Bacteria</taxon>
        <taxon>Pseudomonadati</taxon>
        <taxon>Bacteroidota</taxon>
        <taxon>Sphingobacteriia</taxon>
        <taxon>Sphingobacteriales</taxon>
        <taxon>Sphingobacteriaceae</taxon>
        <taxon>Pedobacter</taxon>
    </lineage>
</organism>
<reference evidence="1" key="1">
    <citation type="submission" date="2023-03" db="EMBL/GenBank/DDBJ databases">
        <title>Andean soil-derived lignocellulolytic bacterial consortium as a source of novel taxa and putative plastic-active enzymes.</title>
        <authorList>
            <person name="Diaz-Garcia L."/>
            <person name="Chuvochina M."/>
            <person name="Feuerriegel G."/>
            <person name="Bunk B."/>
            <person name="Sproer C."/>
            <person name="Streit W.R."/>
            <person name="Rodriguez L.M."/>
            <person name="Overmann J."/>
            <person name="Jimenez D.J."/>
        </authorList>
    </citation>
    <scope>NUCLEOTIDE SEQUENCE</scope>
    <source>
        <strain evidence="1">MAG 3858</strain>
    </source>
</reference>
<dbReference type="Pfam" id="PF18976">
    <property type="entry name" value="DUF5712"/>
    <property type="match status" value="1"/>
</dbReference>
<name>A0AAJ5WAJ8_9SPHI</name>
<sequence length="296" mass="34647">MYINITDSEKSNNKGSSGELVHYLDKECRLFPDLEKEHWFNGNAIQIPSYEVKNAIDHNIAKLAKTEAKFFLINISPSQKEITYLKEKHGELNKKAFKAYAVKVMDEYARNFNRQGINSHKDLLWFAKLENHRYYSHKDKEVKNGEKKVGQLKDGEQMHIQIIVSRKDISNKLKLSPMNKSKGRNKTHSRKMGEFNRSAFKHSGERVFDQLFGFERPLNQTYKYANVQKNGSLEQQLDLQKEVDKEISGQKEHEMMQVDTSLLDVLFMKADYDPVSSFKKKKKRRNSQNNDQHLTL</sequence>
<dbReference type="Proteomes" id="UP001214530">
    <property type="component" value="Chromosome"/>
</dbReference>
<protein>
    <submittedName>
        <fullName evidence="1">DUF5712 family protein</fullName>
    </submittedName>
</protein>
<proteinExistence type="predicted"/>
<dbReference type="AlphaFoldDB" id="A0AAJ5WAJ8"/>